<protein>
    <recommendedName>
        <fullName evidence="1">Transposase IS66 central domain-containing protein</fullName>
    </recommendedName>
</protein>
<evidence type="ECO:0000313" key="3">
    <source>
        <dbReference type="Proteomes" id="UP000183120"/>
    </source>
</evidence>
<comment type="caution">
    <text evidence="2">The sequence shown here is derived from an EMBL/GenBank/DDBJ whole genome shotgun (WGS) entry which is preliminary data.</text>
</comment>
<sequence>MRGLHSRKGSGYAERTLARRYVQFLDHPLTAKDIWHILPPKTSTDPKPWVYGCDGKWLGRVGVFFIHRNVTTRENLFWSFMSSESYEAIGKDLSCLAGLLNNHLPAGAVSDWKGAIVASIASHFGLIPHQRCLAHIIRQAKRLLPKYSPFEATQRLRGITKELFLIETTHDPSVWKTSLLRWEKQYGFMLKEKTIGSQFIKKKWWYTHGNLRRAWRLLTHDQDPLFVFLTNPLVPKTNNSLEGVNSNLKQKLGDHRGMSTARQASFLSWYMAFTRVKTEMDLRKLWAYWKNRFLRN</sequence>
<evidence type="ECO:0000259" key="1">
    <source>
        <dbReference type="Pfam" id="PF03050"/>
    </source>
</evidence>
<reference evidence="2 3" key="1">
    <citation type="journal article" date="2016" name="Environ. Microbiol.">
        <title>Genomic resolution of a cold subsurface aquifer community provides metabolic insights for novel microbes adapted to high CO concentrations.</title>
        <authorList>
            <person name="Probst A.J."/>
            <person name="Castelle C.J."/>
            <person name="Singh A."/>
            <person name="Brown C.T."/>
            <person name="Anantharaman K."/>
            <person name="Sharon I."/>
            <person name="Hug L.A."/>
            <person name="Burstein D."/>
            <person name="Emerson J.B."/>
            <person name="Thomas B.C."/>
            <person name="Banfield J.F."/>
        </authorList>
    </citation>
    <scope>NUCLEOTIDE SEQUENCE [LARGE SCALE GENOMIC DNA]</scope>
    <source>
        <strain evidence="2">CG1_02_37_22</strain>
    </source>
</reference>
<dbReference type="InterPro" id="IPR004291">
    <property type="entry name" value="Transposase_IS66_central"/>
</dbReference>
<evidence type="ECO:0000313" key="2">
    <source>
        <dbReference type="EMBL" id="OIO14669.1"/>
    </source>
</evidence>
<dbReference type="AlphaFoldDB" id="A0A1J4TVR3"/>
<dbReference type="Proteomes" id="UP000183120">
    <property type="component" value="Unassembled WGS sequence"/>
</dbReference>
<organism evidence="2 3">
    <name type="scientific">Candidatus Gottesmanbacteria bacterium CG1_02_37_22</name>
    <dbReference type="NCBI Taxonomy" id="1805209"/>
    <lineage>
        <taxon>Bacteria</taxon>
        <taxon>Candidatus Gottesmaniibacteriota</taxon>
    </lineage>
</organism>
<proteinExistence type="predicted"/>
<feature type="domain" description="Transposase IS66 central" evidence="1">
    <location>
        <begin position="128"/>
        <end position="242"/>
    </location>
</feature>
<name>A0A1J4TVR3_9BACT</name>
<accession>A0A1J4TVR3</accession>
<dbReference type="EMBL" id="MNUY01000028">
    <property type="protein sequence ID" value="OIO14669.1"/>
    <property type="molecule type" value="Genomic_DNA"/>
</dbReference>
<dbReference type="Pfam" id="PF03050">
    <property type="entry name" value="DDE_Tnp_IS66"/>
    <property type="match status" value="1"/>
</dbReference>
<gene>
    <name evidence="2" type="ORF">AUJ73_01805</name>
</gene>